<reference evidence="1" key="1">
    <citation type="submission" date="2018-12" db="EMBL/GenBank/DDBJ databases">
        <title>Three Rhizobium rhizogenes strains isolated from the same crown gall tumor carry diverse plasmids.</title>
        <authorList>
            <person name="Pulawska J."/>
            <person name="Kuzmanovic N."/>
        </authorList>
    </citation>
    <scope>NUCLEOTIDE SEQUENCE</scope>
    <source>
        <strain evidence="1">C6.5</strain>
        <plasmid evidence="1">pC6.5b</plasmid>
    </source>
</reference>
<organism evidence="1">
    <name type="scientific">Rhizobium rhizogenes</name>
    <name type="common">Agrobacterium rhizogenes</name>
    <dbReference type="NCBI Taxonomy" id="359"/>
    <lineage>
        <taxon>Bacteria</taxon>
        <taxon>Pseudomonadati</taxon>
        <taxon>Pseudomonadota</taxon>
        <taxon>Alphaproteobacteria</taxon>
        <taxon>Hyphomicrobiales</taxon>
        <taxon>Rhizobiaceae</taxon>
        <taxon>Rhizobium/Agrobacterium group</taxon>
        <taxon>Rhizobium</taxon>
    </lineage>
</organism>
<dbReference type="EMBL" id="MK318987">
    <property type="protein sequence ID" value="QCL10368.1"/>
    <property type="molecule type" value="Genomic_DNA"/>
</dbReference>
<gene>
    <name evidence="1" type="ORF">pC6.5b_474</name>
</gene>
<sequence length="48" mass="5184">MLLMNAEAAGRSQFVDLSVIELIIGRNAGIANQFVSRPSLAEPVSLKR</sequence>
<proteinExistence type="predicted"/>
<evidence type="ECO:0000313" key="1">
    <source>
        <dbReference type="EMBL" id="QCL10368.1"/>
    </source>
</evidence>
<keyword evidence="1" id="KW-0614">Plasmid</keyword>
<name>A0A7S4ZSK2_RHIRH</name>
<protein>
    <submittedName>
        <fullName evidence="1">Uncharacterized protein</fullName>
    </submittedName>
</protein>
<accession>A0A7S4ZSK2</accession>
<dbReference type="AlphaFoldDB" id="A0A7S4ZSK2"/>
<geneLocation type="plasmid" evidence="1">
    <name>pC6.5b</name>
</geneLocation>